<protein>
    <submittedName>
        <fullName evidence="1">Uncharacterized protein</fullName>
    </submittedName>
</protein>
<proteinExistence type="predicted"/>
<dbReference type="PANTHER" id="PTHR46019">
    <property type="entry name" value="BPI FOLD-CONTAINING FAMILY B MEMBER 4-RELATED"/>
    <property type="match status" value="1"/>
</dbReference>
<evidence type="ECO:0000313" key="1">
    <source>
        <dbReference type="EMBL" id="KAH0619348.1"/>
    </source>
</evidence>
<dbReference type="InterPro" id="IPR017943">
    <property type="entry name" value="Bactericidal_perm-incr_a/b_dom"/>
</dbReference>
<comment type="caution">
    <text evidence="1">The sequence shown here is derived from an EMBL/GenBank/DDBJ whole genome shotgun (WGS) entry which is preliminary data.</text>
</comment>
<dbReference type="PANTHER" id="PTHR46019:SF4">
    <property type="entry name" value="BPI FOLD-CONTAINING FAMILY B MEMBER 4"/>
    <property type="match status" value="1"/>
</dbReference>
<dbReference type="EMBL" id="JAIPUX010005289">
    <property type="protein sequence ID" value="KAH0619348.1"/>
    <property type="molecule type" value="Genomic_DNA"/>
</dbReference>
<accession>A0ABQ7SPW3</accession>
<dbReference type="SUPFAM" id="SSF55394">
    <property type="entry name" value="Bactericidal permeability-increasing protein, BPI"/>
    <property type="match status" value="2"/>
</dbReference>
<dbReference type="Gene3D" id="3.15.20.10">
    <property type="entry name" value="Bactericidal permeability-increasing protein, domain 2"/>
    <property type="match status" value="1"/>
</dbReference>
<name>A0ABQ7SPW3_PHRPL</name>
<keyword evidence="2" id="KW-1185">Reference proteome</keyword>
<gene>
    <name evidence="1" type="ORF">JD844_019393</name>
</gene>
<sequence>MLGILKPIQDHIRAVLVDKQGKPTLLRGLEVIKVPRFVDGGKILGSLFNIVGINILNVQLPHLSVKLIPKMGVQLSLSSQFRLRVNLQYRPICIFDKCLDLDTGSHIGPSNIEHNLWILQKGNVKYSKADELRNATLALIPGGGSAIISTSIVYLKISLLEDPKIVFKTTGAIVFASVRIEAFVKNADGSVLSVVVVTSSLKLAAAISVVSSKLKIALSISENVLVLVSSGVGITDVS</sequence>
<dbReference type="InterPro" id="IPR051660">
    <property type="entry name" value="BPI_fold-BPI/LBP"/>
</dbReference>
<dbReference type="Gene3D" id="3.15.10.10">
    <property type="entry name" value="Bactericidal permeability-increasing protein, domain 1"/>
    <property type="match status" value="1"/>
</dbReference>
<evidence type="ECO:0000313" key="2">
    <source>
        <dbReference type="Proteomes" id="UP000826234"/>
    </source>
</evidence>
<dbReference type="Proteomes" id="UP000826234">
    <property type="component" value="Unassembled WGS sequence"/>
</dbReference>
<organism evidence="1 2">
    <name type="scientific">Phrynosoma platyrhinos</name>
    <name type="common">Desert horned lizard</name>
    <dbReference type="NCBI Taxonomy" id="52577"/>
    <lineage>
        <taxon>Eukaryota</taxon>
        <taxon>Metazoa</taxon>
        <taxon>Chordata</taxon>
        <taxon>Craniata</taxon>
        <taxon>Vertebrata</taxon>
        <taxon>Euteleostomi</taxon>
        <taxon>Lepidosauria</taxon>
        <taxon>Squamata</taxon>
        <taxon>Bifurcata</taxon>
        <taxon>Unidentata</taxon>
        <taxon>Episquamata</taxon>
        <taxon>Toxicofera</taxon>
        <taxon>Iguania</taxon>
        <taxon>Phrynosomatidae</taxon>
        <taxon>Phrynosomatinae</taxon>
        <taxon>Phrynosoma</taxon>
    </lineage>
</organism>
<reference evidence="1 2" key="1">
    <citation type="journal article" date="2022" name="Gigascience">
        <title>A chromosome-level genome assembly and annotation of the desert horned lizard, Phrynosoma platyrhinos, provides insight into chromosomal rearrangements among reptiles.</title>
        <authorList>
            <person name="Koochekian N."/>
            <person name="Ascanio A."/>
            <person name="Farleigh K."/>
            <person name="Card D.C."/>
            <person name="Schield D.R."/>
            <person name="Castoe T.A."/>
            <person name="Jezkova T."/>
        </authorList>
    </citation>
    <scope>NUCLEOTIDE SEQUENCE [LARGE SCALE GENOMIC DNA]</scope>
    <source>
        <strain evidence="1">NK-2021</strain>
    </source>
</reference>